<dbReference type="PANTHER" id="PTHR36845">
    <property type="entry name" value="HYDROLASE, PUTATIVE (AFU_ORTHOLOGUE AFUA_7G05090)-RELATED"/>
    <property type="match status" value="1"/>
</dbReference>
<feature type="region of interest" description="Disordered" evidence="3">
    <location>
        <begin position="29"/>
        <end position="50"/>
    </location>
</feature>
<reference evidence="5" key="2">
    <citation type="submission" date="2013-07" db="EMBL/GenBank/DDBJ databases">
        <authorList>
            <consortium name="The Broad Institute Genome Sequencing Platform"/>
            <person name="Cuomo C."/>
            <person name="Litvintseva A."/>
            <person name="Chen Y."/>
            <person name="Heitman J."/>
            <person name="Sun S."/>
            <person name="Springer D."/>
            <person name="Dromer F."/>
            <person name="Young S.K."/>
            <person name="Zeng Q."/>
            <person name="Gargeya S."/>
            <person name="Fitzgerald M."/>
            <person name="Abouelleil A."/>
            <person name="Alvarado L."/>
            <person name="Berlin A.M."/>
            <person name="Chapman S.B."/>
            <person name="Dewar J."/>
            <person name="Goldberg J."/>
            <person name="Griggs A."/>
            <person name="Gujja S."/>
            <person name="Hansen M."/>
            <person name="Howarth C."/>
            <person name="Imamovic A."/>
            <person name="Larimer J."/>
            <person name="McCowan C."/>
            <person name="Murphy C."/>
            <person name="Pearson M."/>
            <person name="Priest M."/>
            <person name="Roberts A."/>
            <person name="Saif S."/>
            <person name="Shea T."/>
            <person name="Sykes S."/>
            <person name="Wortman J."/>
            <person name="Nusbaum C."/>
            <person name="Birren B."/>
        </authorList>
    </citation>
    <scope>NUCLEOTIDE SEQUENCE</scope>
    <source>
        <strain evidence="5">CBS 10117</strain>
    </source>
</reference>
<evidence type="ECO:0000313" key="4">
    <source>
        <dbReference type="EMBL" id="OBR88878.1"/>
    </source>
</evidence>
<reference evidence="4" key="1">
    <citation type="submission" date="2013-07" db="EMBL/GenBank/DDBJ databases">
        <title>The Genome Sequence of Cryptococcus dejecticola CBS10117.</title>
        <authorList>
            <consortium name="The Broad Institute Genome Sequencing Platform"/>
            <person name="Cuomo C."/>
            <person name="Litvintseva A."/>
            <person name="Chen Y."/>
            <person name="Heitman J."/>
            <person name="Sun S."/>
            <person name="Springer D."/>
            <person name="Dromer F."/>
            <person name="Young S.K."/>
            <person name="Zeng Q."/>
            <person name="Gargeya S."/>
            <person name="Fitzgerald M."/>
            <person name="Abouelleil A."/>
            <person name="Alvarado L."/>
            <person name="Berlin A.M."/>
            <person name="Chapman S.B."/>
            <person name="Dewar J."/>
            <person name="Goldberg J."/>
            <person name="Griggs A."/>
            <person name="Gujja S."/>
            <person name="Hansen M."/>
            <person name="Howarth C."/>
            <person name="Imamovic A."/>
            <person name="Larimer J."/>
            <person name="McCowan C."/>
            <person name="Murphy C."/>
            <person name="Pearson M."/>
            <person name="Priest M."/>
            <person name="Roberts A."/>
            <person name="Saif S."/>
            <person name="Shea T."/>
            <person name="Sykes S."/>
            <person name="Wortman J."/>
            <person name="Nusbaum C."/>
            <person name="Birren B."/>
        </authorList>
    </citation>
    <scope>NUCLEOTIDE SEQUENCE [LARGE SCALE GENOMIC DNA]</scope>
    <source>
        <strain evidence="4">CBS 10117</strain>
    </source>
</reference>
<evidence type="ECO:0000256" key="2">
    <source>
        <dbReference type="ARBA" id="ARBA00038358"/>
    </source>
</evidence>
<dbReference type="GO" id="GO:0000272">
    <property type="term" value="P:polysaccharide catabolic process"/>
    <property type="evidence" value="ECO:0007669"/>
    <property type="project" value="TreeGrafter"/>
</dbReference>
<evidence type="ECO:0000256" key="1">
    <source>
        <dbReference type="ARBA" id="ARBA00022801"/>
    </source>
</evidence>
<dbReference type="OrthoDB" id="2317065at2759"/>
<evidence type="ECO:0000313" key="6">
    <source>
        <dbReference type="Proteomes" id="UP000078595"/>
    </source>
</evidence>
<dbReference type="Gene3D" id="1.50.10.10">
    <property type="match status" value="1"/>
</dbReference>
<comment type="similarity">
    <text evidence="2">Belongs to the glycosyl hydrolase 88 family.</text>
</comment>
<dbReference type="RefSeq" id="XP_018266720.1">
    <property type="nucleotide sequence ID" value="XM_018404066.1"/>
</dbReference>
<proteinExistence type="inferred from homology"/>
<dbReference type="SUPFAM" id="SSF48208">
    <property type="entry name" value="Six-hairpin glycosidases"/>
    <property type="match status" value="1"/>
</dbReference>
<sequence length="425" mass="47849">MTTTSDLTSAVKELYDPALSVKVVGVAKKYDTDPNGAPPSRTPEYTTPGGPNSYHCSKNATAWTQGFFPGTLWLLAERADLDPSSIDPHFNKEELIRLARRWQADFKYQARPSPNHDQGFRFQLSYGKDYAMTGDEEAKKVLIDAAESLVDRYNPNAGCIRSWDHMTFVEDGHNYTEEKKDQHYLVIIDNMMNLDLLYEATKLTGDQRYAKVATHQAEKSLISHVRKDYTTYHVANFDQKTGLPIELRTAQGYADESVWSRGQAWAIYGYGQCALRTGRQDFIDTARKLTDVFISLLGPSGVPEWDFRAPKPCPYDASAGCITAVGMLWLYRLLWPTDKAAAEAYLNRAVKLVQDTIRECLTPPASLKENGEVDFGTDGWEALLAHSTIVGNPKSLRKLMDHGLVYADYYLVEFSNELLKIQQGK</sequence>
<dbReference type="VEuPathDB" id="FungiDB:I303_00695"/>
<dbReference type="PANTHER" id="PTHR36845:SF1">
    <property type="entry name" value="HYDROLASE, PUTATIVE (AFU_ORTHOLOGUE AFUA_7G05090)-RELATED"/>
    <property type="match status" value="1"/>
</dbReference>
<dbReference type="GO" id="GO:0052757">
    <property type="term" value="F:chondroitin hydrolase activity"/>
    <property type="evidence" value="ECO:0007669"/>
    <property type="project" value="TreeGrafter"/>
</dbReference>
<keyword evidence="1" id="KW-0378">Hydrolase</keyword>
<accession>A0A1A6AFS4</accession>
<dbReference type="InterPro" id="IPR008928">
    <property type="entry name" value="6-hairpin_glycosidase_sf"/>
</dbReference>
<dbReference type="EMBL" id="KI894027">
    <property type="protein sequence ID" value="OBR88878.1"/>
    <property type="molecule type" value="Genomic_DNA"/>
</dbReference>
<dbReference type="Proteomes" id="UP000078595">
    <property type="component" value="Chromosome 1"/>
</dbReference>
<keyword evidence="6" id="KW-1185">Reference proteome</keyword>
<reference evidence="5" key="3">
    <citation type="submission" date="2024-02" db="EMBL/GenBank/DDBJ databases">
        <title>Comparative genomics of Cryptococcus and Kwoniella reveals pathogenesis evolution and contrasting modes of karyotype evolution via chromosome fusion or intercentromeric recombination.</title>
        <authorList>
            <person name="Coelho M.A."/>
            <person name="David-Palma M."/>
            <person name="Shea T."/>
            <person name="Bowers K."/>
            <person name="McGinley-Smith S."/>
            <person name="Mohammad A.W."/>
            <person name="Gnirke A."/>
            <person name="Yurkov A.M."/>
            <person name="Nowrousian M."/>
            <person name="Sun S."/>
            <person name="Cuomo C.A."/>
            <person name="Heitman J."/>
        </authorList>
    </citation>
    <scope>NUCLEOTIDE SEQUENCE</scope>
    <source>
        <strain evidence="5">CBS 10117</strain>
    </source>
</reference>
<evidence type="ECO:0000256" key="3">
    <source>
        <dbReference type="SAM" id="MobiDB-lite"/>
    </source>
</evidence>
<dbReference type="KEGG" id="kdj:28964394"/>
<organism evidence="4">
    <name type="scientific">Kwoniella dejecticola CBS 10117</name>
    <dbReference type="NCBI Taxonomy" id="1296121"/>
    <lineage>
        <taxon>Eukaryota</taxon>
        <taxon>Fungi</taxon>
        <taxon>Dikarya</taxon>
        <taxon>Basidiomycota</taxon>
        <taxon>Agaricomycotina</taxon>
        <taxon>Tremellomycetes</taxon>
        <taxon>Tremellales</taxon>
        <taxon>Cryptococcaceae</taxon>
        <taxon>Kwoniella</taxon>
    </lineage>
</organism>
<dbReference type="InterPro" id="IPR052369">
    <property type="entry name" value="UG_Glycosaminoglycan_Hydrolase"/>
</dbReference>
<dbReference type="AlphaFoldDB" id="A0A1A6AFS4"/>
<name>A0A1A6AFS4_9TREE</name>
<dbReference type="EMBL" id="CP144530">
    <property type="protein sequence ID" value="WWC58156.1"/>
    <property type="molecule type" value="Genomic_DNA"/>
</dbReference>
<gene>
    <name evidence="4" type="ORF">I303_00695</name>
    <name evidence="5" type="ORF">I303_100691</name>
</gene>
<dbReference type="InterPro" id="IPR012341">
    <property type="entry name" value="6hp_glycosidase-like_sf"/>
</dbReference>
<dbReference type="GeneID" id="28964394"/>
<protein>
    <recommendedName>
        <fullName evidence="7">Glycosyl hydrolase family 88</fullName>
    </recommendedName>
</protein>
<evidence type="ECO:0000313" key="5">
    <source>
        <dbReference type="EMBL" id="WWC58156.1"/>
    </source>
</evidence>
<evidence type="ECO:0008006" key="7">
    <source>
        <dbReference type="Google" id="ProtNLM"/>
    </source>
</evidence>